<dbReference type="Gene3D" id="1.10.260.80">
    <property type="match status" value="1"/>
</dbReference>
<proteinExistence type="predicted"/>
<protein>
    <submittedName>
        <fullName evidence="2">HAD family hydrolase</fullName>
    </submittedName>
</protein>
<reference evidence="2" key="1">
    <citation type="journal article" date="2020" name="mSystems">
        <title>Genome- and Community-Level Interaction Insights into Carbon Utilization and Element Cycling Functions of Hydrothermarchaeota in Hydrothermal Sediment.</title>
        <authorList>
            <person name="Zhou Z."/>
            <person name="Liu Y."/>
            <person name="Xu W."/>
            <person name="Pan J."/>
            <person name="Luo Z.H."/>
            <person name="Li M."/>
        </authorList>
    </citation>
    <scope>NUCLEOTIDE SEQUENCE [LARGE SCALE GENOMIC DNA]</scope>
    <source>
        <strain evidence="2">SpSt-637</strain>
        <strain evidence="1">SpSt-667</strain>
    </source>
</reference>
<dbReference type="EMBL" id="DTCK01000034">
    <property type="protein sequence ID" value="HGQ36087.1"/>
    <property type="molecule type" value="Genomic_DNA"/>
</dbReference>
<dbReference type="SUPFAM" id="SSF56784">
    <property type="entry name" value="HAD-like"/>
    <property type="match status" value="1"/>
</dbReference>
<organism evidence="2">
    <name type="scientific">Ignisphaera aggregans</name>
    <dbReference type="NCBI Taxonomy" id="334771"/>
    <lineage>
        <taxon>Archaea</taxon>
        <taxon>Thermoproteota</taxon>
        <taxon>Thermoprotei</taxon>
        <taxon>Desulfurococcales</taxon>
        <taxon>Desulfurococcaceae</taxon>
        <taxon>Ignisphaera</taxon>
    </lineage>
</organism>
<dbReference type="PANTHER" id="PTHR43434:SF1">
    <property type="entry name" value="PHOSPHOGLYCOLATE PHOSPHATASE"/>
    <property type="match status" value="1"/>
</dbReference>
<comment type="caution">
    <text evidence="2">The sequence shown here is derived from an EMBL/GenBank/DDBJ whole genome shotgun (WGS) entry which is preliminary data.</text>
</comment>
<dbReference type="AlphaFoldDB" id="A0A7C4NNJ7"/>
<dbReference type="PANTHER" id="PTHR43434">
    <property type="entry name" value="PHOSPHOGLYCOLATE PHOSPHATASE"/>
    <property type="match status" value="1"/>
</dbReference>
<sequence>MKITKVIFDIDGTLVLLPIDWSMVIARIRSEENVSALTFLGFIAKYHGSEVFWRIHRFLESLEINAVDRLVILDNSSEILRKLCGRIDLGFITMQSRSAAKKVLSKLEIDKCENNLGVLSSREDAATRVEQIAKVLKVLNANPKEVLFIGDKVLDAVASTINGINAIVILRNLKSTRITDTDYIDEDLEVLGIPIAHNLGEAIRIAKEIYRISLD</sequence>
<accession>A0A7C4NNJ7</accession>
<evidence type="ECO:0000313" key="2">
    <source>
        <dbReference type="EMBL" id="HGQ64968.1"/>
    </source>
</evidence>
<dbReference type="EMBL" id="DTBD01000064">
    <property type="protein sequence ID" value="HGQ64968.1"/>
    <property type="molecule type" value="Genomic_DNA"/>
</dbReference>
<dbReference type="InterPro" id="IPR050155">
    <property type="entry name" value="HAD-like_hydrolase_sf"/>
</dbReference>
<evidence type="ECO:0000313" key="1">
    <source>
        <dbReference type="EMBL" id="HGQ36087.1"/>
    </source>
</evidence>
<name>A0A7C4NNJ7_9CREN</name>
<gene>
    <name evidence="2" type="ORF">ENU08_06970</name>
    <name evidence="1" type="ORF">ENU41_05350</name>
</gene>
<dbReference type="GO" id="GO:0008967">
    <property type="term" value="F:phosphoglycolate phosphatase activity"/>
    <property type="evidence" value="ECO:0007669"/>
    <property type="project" value="TreeGrafter"/>
</dbReference>
<keyword evidence="2" id="KW-0378">Hydrolase</keyword>
<dbReference type="GO" id="GO:0006281">
    <property type="term" value="P:DNA repair"/>
    <property type="evidence" value="ECO:0007669"/>
    <property type="project" value="TreeGrafter"/>
</dbReference>
<dbReference type="InterPro" id="IPR041492">
    <property type="entry name" value="HAD_2"/>
</dbReference>
<dbReference type="Gene3D" id="3.40.50.1000">
    <property type="entry name" value="HAD superfamily/HAD-like"/>
    <property type="match status" value="1"/>
</dbReference>
<dbReference type="InterPro" id="IPR036412">
    <property type="entry name" value="HAD-like_sf"/>
</dbReference>
<dbReference type="Pfam" id="PF13419">
    <property type="entry name" value="HAD_2"/>
    <property type="match status" value="1"/>
</dbReference>
<dbReference type="InterPro" id="IPR023214">
    <property type="entry name" value="HAD_sf"/>
</dbReference>